<dbReference type="GO" id="GO:0008168">
    <property type="term" value="F:methyltransferase activity"/>
    <property type="evidence" value="ECO:0007669"/>
    <property type="project" value="UniProtKB-KW"/>
</dbReference>
<keyword evidence="1" id="KW-0489">Methyltransferase</keyword>
<keyword evidence="2" id="KW-1185">Reference proteome</keyword>
<proteinExistence type="predicted"/>
<dbReference type="Gene3D" id="3.40.50.150">
    <property type="entry name" value="Vaccinia Virus protein VP39"/>
    <property type="match status" value="1"/>
</dbReference>
<dbReference type="PANTHER" id="PTHR43591">
    <property type="entry name" value="METHYLTRANSFERASE"/>
    <property type="match status" value="1"/>
</dbReference>
<dbReference type="Proteomes" id="UP000250140">
    <property type="component" value="Unassembled WGS sequence"/>
</dbReference>
<evidence type="ECO:0000313" key="2">
    <source>
        <dbReference type="Proteomes" id="UP000250140"/>
    </source>
</evidence>
<dbReference type="PANTHER" id="PTHR43591:SF24">
    <property type="entry name" value="2-METHOXY-6-POLYPRENYL-1,4-BENZOQUINOL METHYLASE, MITOCHONDRIAL"/>
    <property type="match status" value="1"/>
</dbReference>
<organism evidence="1 2">
    <name type="scientific">Glonium stellatum</name>
    <dbReference type="NCBI Taxonomy" id="574774"/>
    <lineage>
        <taxon>Eukaryota</taxon>
        <taxon>Fungi</taxon>
        <taxon>Dikarya</taxon>
        <taxon>Ascomycota</taxon>
        <taxon>Pezizomycotina</taxon>
        <taxon>Dothideomycetes</taxon>
        <taxon>Pleosporomycetidae</taxon>
        <taxon>Gloniales</taxon>
        <taxon>Gloniaceae</taxon>
        <taxon>Glonium</taxon>
    </lineage>
</organism>
<dbReference type="Pfam" id="PF13489">
    <property type="entry name" value="Methyltransf_23"/>
    <property type="match status" value="1"/>
</dbReference>
<reference evidence="1 2" key="1">
    <citation type="journal article" date="2016" name="Nat. Commun.">
        <title>Ectomycorrhizal ecology is imprinted in the genome of the dominant symbiotic fungus Cenococcum geophilum.</title>
        <authorList>
            <consortium name="DOE Joint Genome Institute"/>
            <person name="Peter M."/>
            <person name="Kohler A."/>
            <person name="Ohm R.A."/>
            <person name="Kuo A."/>
            <person name="Krutzmann J."/>
            <person name="Morin E."/>
            <person name="Arend M."/>
            <person name="Barry K.W."/>
            <person name="Binder M."/>
            <person name="Choi C."/>
            <person name="Clum A."/>
            <person name="Copeland A."/>
            <person name="Grisel N."/>
            <person name="Haridas S."/>
            <person name="Kipfer T."/>
            <person name="LaButti K."/>
            <person name="Lindquist E."/>
            <person name="Lipzen A."/>
            <person name="Maire R."/>
            <person name="Meier B."/>
            <person name="Mihaltcheva S."/>
            <person name="Molinier V."/>
            <person name="Murat C."/>
            <person name="Poggeler S."/>
            <person name="Quandt C.A."/>
            <person name="Sperisen C."/>
            <person name="Tritt A."/>
            <person name="Tisserant E."/>
            <person name="Crous P.W."/>
            <person name="Henrissat B."/>
            <person name="Nehls U."/>
            <person name="Egli S."/>
            <person name="Spatafora J.W."/>
            <person name="Grigoriev I.V."/>
            <person name="Martin F.M."/>
        </authorList>
    </citation>
    <scope>NUCLEOTIDE SEQUENCE [LARGE SCALE GENOMIC DNA]</scope>
    <source>
        <strain evidence="1 2">CBS 207.34</strain>
    </source>
</reference>
<name>A0A8E2ERQ8_9PEZI</name>
<dbReference type="AlphaFoldDB" id="A0A8E2ERQ8"/>
<dbReference type="OrthoDB" id="184880at2759"/>
<feature type="non-terminal residue" evidence="1">
    <location>
        <position position="194"/>
    </location>
</feature>
<dbReference type="GO" id="GO:0032259">
    <property type="term" value="P:methylation"/>
    <property type="evidence" value="ECO:0007669"/>
    <property type="project" value="UniProtKB-KW"/>
</dbReference>
<dbReference type="SUPFAM" id="SSF53335">
    <property type="entry name" value="S-adenosyl-L-methionine-dependent methyltransferases"/>
    <property type="match status" value="1"/>
</dbReference>
<sequence length="194" mass="21889">SLNSEERNYEYFCGRRYHAYGPMYLRPNDVEELDTEDLLHHTLLLLLDQRLYLAPLKHTPKKILDLGTGTGIWSIDVVDKLCAETSVTGCDISPVQPCWVPPNLTFYVENIFLMGGPFDWDATPKYDLVHCRNLCTAVKDWPALINGAYRSLRSGGFLEVQELIPLPFAEESAQDSQMAELLSDAYTACGIDLV</sequence>
<keyword evidence="1" id="KW-0808">Transferase</keyword>
<dbReference type="EMBL" id="KV750698">
    <property type="protein sequence ID" value="OCL03672.1"/>
    <property type="molecule type" value="Genomic_DNA"/>
</dbReference>
<gene>
    <name evidence="1" type="ORF">AOQ84DRAFT_302352</name>
</gene>
<accession>A0A8E2ERQ8</accession>
<protein>
    <submittedName>
        <fullName evidence="1">S-adenosyl-L-methionine-dependent methyltransferase</fullName>
    </submittedName>
</protein>
<dbReference type="InterPro" id="IPR029063">
    <property type="entry name" value="SAM-dependent_MTases_sf"/>
</dbReference>
<evidence type="ECO:0000313" key="1">
    <source>
        <dbReference type="EMBL" id="OCL03672.1"/>
    </source>
</evidence>
<dbReference type="CDD" id="cd02440">
    <property type="entry name" value="AdoMet_MTases"/>
    <property type="match status" value="1"/>
</dbReference>